<feature type="domain" description="Multidrug resistance protein MdtA-like C-terminal permuted SH3" evidence="9">
    <location>
        <begin position="281"/>
        <end position="342"/>
    </location>
</feature>
<feature type="domain" description="Multidrug resistance protein MdtA-like barrel-sandwich hybrid" evidence="7">
    <location>
        <begin position="71"/>
        <end position="196"/>
    </location>
</feature>
<dbReference type="Pfam" id="PF25917">
    <property type="entry name" value="BSH_RND"/>
    <property type="match status" value="1"/>
</dbReference>
<dbReference type="AlphaFoldDB" id="A0A2A8CTI6"/>
<evidence type="ECO:0000256" key="6">
    <source>
        <dbReference type="SAM" id="SignalP"/>
    </source>
</evidence>
<dbReference type="InterPro" id="IPR058792">
    <property type="entry name" value="Beta-barrel_RND_2"/>
</dbReference>
<feature type="domain" description="CusB-like beta-barrel" evidence="8">
    <location>
        <begin position="203"/>
        <end position="276"/>
    </location>
</feature>
<dbReference type="RefSeq" id="WP_098079230.1">
    <property type="nucleotide sequence ID" value="NZ_PDEQ01000014.1"/>
</dbReference>
<keyword evidence="11" id="KW-1185">Reference proteome</keyword>
<evidence type="ECO:0000259" key="8">
    <source>
        <dbReference type="Pfam" id="PF25954"/>
    </source>
</evidence>
<feature type="coiled-coil region" evidence="4">
    <location>
        <begin position="141"/>
        <end position="168"/>
    </location>
</feature>
<comment type="caution">
    <text evidence="10">The sequence shown here is derived from an EMBL/GenBank/DDBJ whole genome shotgun (WGS) entry which is preliminary data.</text>
</comment>
<evidence type="ECO:0000256" key="2">
    <source>
        <dbReference type="ARBA" id="ARBA00009477"/>
    </source>
</evidence>
<comment type="similarity">
    <text evidence="2">Belongs to the membrane fusion protein (MFP) (TC 8.A.1) family.</text>
</comment>
<dbReference type="Gene3D" id="2.40.30.170">
    <property type="match status" value="1"/>
</dbReference>
<protein>
    <submittedName>
        <fullName evidence="10">Efflux transporter periplasmic adaptor subunit</fullName>
    </submittedName>
</protein>
<evidence type="ECO:0000256" key="4">
    <source>
        <dbReference type="SAM" id="Coils"/>
    </source>
</evidence>
<keyword evidence="6" id="KW-0732">Signal</keyword>
<evidence type="ECO:0000313" key="11">
    <source>
        <dbReference type="Proteomes" id="UP000220102"/>
    </source>
</evidence>
<proteinExistence type="inferred from homology"/>
<dbReference type="OrthoDB" id="9806939at2"/>
<reference evidence="10 11" key="1">
    <citation type="submission" date="2017-10" db="EMBL/GenBank/DDBJ databases">
        <title>Draft genome of Longibacter Salinarum.</title>
        <authorList>
            <person name="Goh K.M."/>
            <person name="Shamsir M.S."/>
            <person name="Lim S.W."/>
        </authorList>
    </citation>
    <scope>NUCLEOTIDE SEQUENCE [LARGE SCALE GENOMIC DNA]</scope>
    <source>
        <strain evidence="10 11">KCTC 52045</strain>
    </source>
</reference>
<comment type="subcellular location">
    <subcellularLocation>
        <location evidence="1">Cell envelope</location>
    </subcellularLocation>
</comment>
<dbReference type="EMBL" id="PDEQ01000014">
    <property type="protein sequence ID" value="PEN10389.1"/>
    <property type="molecule type" value="Genomic_DNA"/>
</dbReference>
<accession>A0A2A8CTI6</accession>
<evidence type="ECO:0000313" key="10">
    <source>
        <dbReference type="EMBL" id="PEN10389.1"/>
    </source>
</evidence>
<dbReference type="PANTHER" id="PTHR30469:SF15">
    <property type="entry name" value="HLYD FAMILY OF SECRETION PROTEINS"/>
    <property type="match status" value="1"/>
</dbReference>
<dbReference type="Gene3D" id="2.40.50.100">
    <property type="match status" value="1"/>
</dbReference>
<evidence type="ECO:0000256" key="1">
    <source>
        <dbReference type="ARBA" id="ARBA00004196"/>
    </source>
</evidence>
<dbReference type="InterPro" id="IPR006143">
    <property type="entry name" value="RND_pump_MFP"/>
</dbReference>
<dbReference type="Gene3D" id="1.10.287.470">
    <property type="entry name" value="Helix hairpin bin"/>
    <property type="match status" value="1"/>
</dbReference>
<dbReference type="SUPFAM" id="SSF111369">
    <property type="entry name" value="HlyD-like secretion proteins"/>
    <property type="match status" value="1"/>
</dbReference>
<dbReference type="GO" id="GO:0015562">
    <property type="term" value="F:efflux transmembrane transporter activity"/>
    <property type="evidence" value="ECO:0007669"/>
    <property type="project" value="TreeGrafter"/>
</dbReference>
<feature type="region of interest" description="Disordered" evidence="5">
    <location>
        <begin position="364"/>
        <end position="397"/>
    </location>
</feature>
<evidence type="ECO:0000256" key="3">
    <source>
        <dbReference type="ARBA" id="ARBA00022448"/>
    </source>
</evidence>
<feature type="signal peptide" evidence="6">
    <location>
        <begin position="1"/>
        <end position="22"/>
    </location>
</feature>
<name>A0A2A8CTI6_9BACT</name>
<evidence type="ECO:0000256" key="5">
    <source>
        <dbReference type="SAM" id="MobiDB-lite"/>
    </source>
</evidence>
<dbReference type="Gene3D" id="2.40.420.20">
    <property type="match status" value="1"/>
</dbReference>
<keyword evidence="3" id="KW-0813">Transport</keyword>
<feature type="chain" id="PRO_5012676248" evidence="6">
    <location>
        <begin position="23"/>
        <end position="397"/>
    </location>
</feature>
<evidence type="ECO:0000259" key="9">
    <source>
        <dbReference type="Pfam" id="PF25967"/>
    </source>
</evidence>
<dbReference type="Pfam" id="PF25954">
    <property type="entry name" value="Beta-barrel_RND_2"/>
    <property type="match status" value="1"/>
</dbReference>
<organism evidence="10 11">
    <name type="scientific">Longibacter salinarum</name>
    <dbReference type="NCBI Taxonomy" id="1850348"/>
    <lineage>
        <taxon>Bacteria</taxon>
        <taxon>Pseudomonadati</taxon>
        <taxon>Rhodothermota</taxon>
        <taxon>Rhodothermia</taxon>
        <taxon>Rhodothermales</taxon>
        <taxon>Salisaetaceae</taxon>
        <taxon>Longibacter</taxon>
    </lineage>
</organism>
<dbReference type="InterPro" id="IPR058625">
    <property type="entry name" value="MdtA-like_BSH"/>
</dbReference>
<dbReference type="InterPro" id="IPR058627">
    <property type="entry name" value="MdtA-like_C"/>
</dbReference>
<keyword evidence="4" id="KW-0175">Coiled coil</keyword>
<evidence type="ECO:0000259" key="7">
    <source>
        <dbReference type="Pfam" id="PF25917"/>
    </source>
</evidence>
<dbReference type="FunFam" id="2.40.30.170:FF:000010">
    <property type="entry name" value="Efflux RND transporter periplasmic adaptor subunit"/>
    <property type="match status" value="1"/>
</dbReference>
<gene>
    <name evidence="10" type="ORF">CRI94_17190</name>
</gene>
<sequence length="397" mass="42994">MYKRLFPLFLIPAALFLTVSMAGCSDSEVSAGSRGEETPTSSLTRVETLEMQVSSFEDVITLTGSVEALNDATLSAQASGTITQLVDRGTQVAAGARIAQIDPREEQASLDQLQAQFNLAEDRLERQRPLYQDSIISAIEFEQIQAEYNRTKAALEEARQRVDKTRITTPFAGSVEERFVERGEQVSPGTPIARVVGTNRVRVRAGVPERYANDIQQGTSVTLDFRRYGAGVRKSTVTFTGQAISPDTRTFPIEVELDNSNGRLKPEMVASVRVTRSTFDDALVVPRTAVVRDELGTHLYLASAMDSVHVVEKRDIVLGPSYGEKAVVQSGLETGESVIVVGQNNVAPGDTVNVTQTYTTLDAAGLPYEGPDTEGFGSPEMDSAEPDVTEDAPAQTP</sequence>
<dbReference type="PANTHER" id="PTHR30469">
    <property type="entry name" value="MULTIDRUG RESISTANCE PROTEIN MDTA"/>
    <property type="match status" value="1"/>
</dbReference>
<dbReference type="NCBIfam" id="TIGR01730">
    <property type="entry name" value="RND_mfp"/>
    <property type="match status" value="1"/>
</dbReference>
<dbReference type="GO" id="GO:1990281">
    <property type="term" value="C:efflux pump complex"/>
    <property type="evidence" value="ECO:0007669"/>
    <property type="project" value="TreeGrafter"/>
</dbReference>
<dbReference type="Proteomes" id="UP000220102">
    <property type="component" value="Unassembled WGS sequence"/>
</dbReference>
<dbReference type="PROSITE" id="PS51257">
    <property type="entry name" value="PROKAR_LIPOPROTEIN"/>
    <property type="match status" value="1"/>
</dbReference>
<dbReference type="Pfam" id="PF25967">
    <property type="entry name" value="RND-MFP_C"/>
    <property type="match status" value="1"/>
</dbReference>